<evidence type="ECO:0000256" key="1">
    <source>
        <dbReference type="ARBA" id="ARBA00004651"/>
    </source>
</evidence>
<keyword evidence="9" id="KW-1185">Reference proteome</keyword>
<evidence type="ECO:0000256" key="4">
    <source>
        <dbReference type="ARBA" id="ARBA00023136"/>
    </source>
</evidence>
<feature type="transmembrane region" description="Helical" evidence="6">
    <location>
        <begin position="390"/>
        <end position="412"/>
    </location>
</feature>
<dbReference type="InterPro" id="IPR011701">
    <property type="entry name" value="MFS"/>
</dbReference>
<dbReference type="CDD" id="cd17321">
    <property type="entry name" value="MFS_MMR_MDR_like"/>
    <property type="match status" value="1"/>
</dbReference>
<protein>
    <submittedName>
        <fullName evidence="8">MFS transporter</fullName>
    </submittedName>
</protein>
<keyword evidence="5" id="KW-0046">Antibiotic resistance</keyword>
<dbReference type="PROSITE" id="PS50850">
    <property type="entry name" value="MFS"/>
    <property type="match status" value="1"/>
</dbReference>
<evidence type="ECO:0000313" key="9">
    <source>
        <dbReference type="Proteomes" id="UP000032066"/>
    </source>
</evidence>
<keyword evidence="2 6" id="KW-0812">Transmembrane</keyword>
<feature type="transmembrane region" description="Helical" evidence="6">
    <location>
        <begin position="39"/>
        <end position="57"/>
    </location>
</feature>
<evidence type="ECO:0000313" key="8">
    <source>
        <dbReference type="EMBL" id="KIQ67322.1"/>
    </source>
</evidence>
<dbReference type="InterPro" id="IPR020846">
    <property type="entry name" value="MFS_dom"/>
</dbReference>
<accession>A0A0D0Q439</accession>
<feature type="transmembrane region" description="Helical" evidence="6">
    <location>
        <begin position="470"/>
        <end position="490"/>
    </location>
</feature>
<dbReference type="GO" id="GO:0046677">
    <property type="term" value="P:response to antibiotic"/>
    <property type="evidence" value="ECO:0007669"/>
    <property type="project" value="UniProtKB-KW"/>
</dbReference>
<evidence type="ECO:0000256" key="3">
    <source>
        <dbReference type="ARBA" id="ARBA00022989"/>
    </source>
</evidence>
<comment type="subcellular location">
    <subcellularLocation>
        <location evidence="1">Cell membrane</location>
        <topology evidence="1">Multi-pass membrane protein</topology>
    </subcellularLocation>
</comment>
<proteinExistence type="predicted"/>
<dbReference type="STRING" id="2064.TR51_04755"/>
<dbReference type="PATRIC" id="fig|2064.6.peg.1053"/>
<keyword evidence="4 6" id="KW-0472">Membrane</keyword>
<dbReference type="SUPFAM" id="SSF103473">
    <property type="entry name" value="MFS general substrate transporter"/>
    <property type="match status" value="1"/>
</dbReference>
<feature type="transmembrane region" description="Helical" evidence="6">
    <location>
        <begin position="324"/>
        <end position="342"/>
    </location>
</feature>
<dbReference type="InterPro" id="IPR036259">
    <property type="entry name" value="MFS_trans_sf"/>
</dbReference>
<dbReference type="Pfam" id="PF07690">
    <property type="entry name" value="MFS_1"/>
    <property type="match status" value="1"/>
</dbReference>
<dbReference type="GO" id="GO:0022857">
    <property type="term" value="F:transmembrane transporter activity"/>
    <property type="evidence" value="ECO:0007669"/>
    <property type="project" value="InterPro"/>
</dbReference>
<dbReference type="PANTHER" id="PTHR42718">
    <property type="entry name" value="MAJOR FACILITATOR SUPERFAMILY MULTIDRUG TRANSPORTER MFSC"/>
    <property type="match status" value="1"/>
</dbReference>
<evidence type="ECO:0000256" key="2">
    <source>
        <dbReference type="ARBA" id="ARBA00022692"/>
    </source>
</evidence>
<comment type="caution">
    <text evidence="8">The sequence shown here is derived from an EMBL/GenBank/DDBJ whole genome shotgun (WGS) entry which is preliminary data.</text>
</comment>
<feature type="transmembrane region" description="Helical" evidence="6">
    <location>
        <begin position="257"/>
        <end position="278"/>
    </location>
</feature>
<feature type="transmembrane region" description="Helical" evidence="6">
    <location>
        <begin position="69"/>
        <end position="91"/>
    </location>
</feature>
<dbReference type="PANTHER" id="PTHR42718:SF49">
    <property type="entry name" value="EXPORT PROTEIN"/>
    <property type="match status" value="1"/>
</dbReference>
<feature type="transmembrane region" description="Helical" evidence="6">
    <location>
        <begin position="97"/>
        <end position="114"/>
    </location>
</feature>
<feature type="domain" description="Major facilitator superfamily (MFS) profile" evidence="7">
    <location>
        <begin position="2"/>
        <end position="494"/>
    </location>
</feature>
<dbReference type="GO" id="GO:0005886">
    <property type="term" value="C:plasma membrane"/>
    <property type="evidence" value="ECO:0007669"/>
    <property type="project" value="UniProtKB-SubCell"/>
</dbReference>
<evidence type="ECO:0000256" key="6">
    <source>
        <dbReference type="SAM" id="Phobius"/>
    </source>
</evidence>
<reference evidence="8 9" key="1">
    <citation type="submission" date="2015-02" db="EMBL/GenBank/DDBJ databases">
        <title>Draft genome sequence of Kitasatospora griseola MF730-N6, a bafilomycin, terpentecin and satosporin producer.</title>
        <authorList>
            <person name="Arens J.C."/>
            <person name="Haltli B."/>
            <person name="Kerr R.G."/>
        </authorList>
    </citation>
    <scope>NUCLEOTIDE SEQUENCE [LARGE SCALE GENOMIC DNA]</scope>
    <source>
        <strain evidence="8 9">MF730-N6</strain>
    </source>
</reference>
<feature type="transmembrane region" description="Helical" evidence="6">
    <location>
        <begin position="126"/>
        <end position="148"/>
    </location>
</feature>
<keyword evidence="3 6" id="KW-1133">Transmembrane helix</keyword>
<gene>
    <name evidence="8" type="ORF">TR51_04755</name>
</gene>
<evidence type="ECO:0000259" key="7">
    <source>
        <dbReference type="PROSITE" id="PS50850"/>
    </source>
</evidence>
<feature type="transmembrane region" description="Helical" evidence="6">
    <location>
        <begin position="290"/>
        <end position="312"/>
    </location>
</feature>
<name>A0A0D0Q439_KITGR</name>
<organism evidence="8 9">
    <name type="scientific">Kitasatospora griseola</name>
    <name type="common">Streptomyces griseolosporeus</name>
    <dbReference type="NCBI Taxonomy" id="2064"/>
    <lineage>
        <taxon>Bacteria</taxon>
        <taxon>Bacillati</taxon>
        <taxon>Actinomycetota</taxon>
        <taxon>Actinomycetes</taxon>
        <taxon>Kitasatosporales</taxon>
        <taxon>Streptomycetaceae</taxon>
        <taxon>Kitasatospora</taxon>
    </lineage>
</organism>
<dbReference type="Gene3D" id="1.20.1720.10">
    <property type="entry name" value="Multidrug resistance protein D"/>
    <property type="match status" value="1"/>
</dbReference>
<feature type="transmembrane region" description="Helical" evidence="6">
    <location>
        <begin position="216"/>
        <end position="237"/>
    </location>
</feature>
<feature type="transmembrane region" description="Helical" evidence="6">
    <location>
        <begin position="154"/>
        <end position="172"/>
    </location>
</feature>
<evidence type="ECO:0000256" key="5">
    <source>
        <dbReference type="ARBA" id="ARBA00023251"/>
    </source>
</evidence>
<dbReference type="AlphaFoldDB" id="A0A0D0Q439"/>
<dbReference type="Proteomes" id="UP000032066">
    <property type="component" value="Unassembled WGS sequence"/>
</dbReference>
<feature type="transmembrane region" description="Helical" evidence="6">
    <location>
        <begin position="348"/>
        <end position="369"/>
    </location>
</feature>
<dbReference type="Gene3D" id="1.20.1250.20">
    <property type="entry name" value="MFS general substrate transporter like domains"/>
    <property type="match status" value="1"/>
</dbReference>
<feature type="transmembrane region" description="Helical" evidence="6">
    <location>
        <begin position="193"/>
        <end position="210"/>
    </location>
</feature>
<sequence>MILVAVLLAVLVVPMSISGTGVALPYIGSDLDAGLVPLQWVVNAFNVAFACFTLAWGSVADIIGRVRAFALGATIYAAASLVSVFAGNVILLDAARALAGIGGAAIFACGAALLSTVFEGPARGRAFALFGTVAGVGVSFGPSLSGVLIGSAGWRWVFAVHAIVPALALLAVPTMRRAVRETRVDGARIDVRGSALFVLAMLLLTTGIAQGSQWGWASPGVLGLFAGTIAVLAVFAAVEKRTEHPMLDLGVVADRRFVALCLVPVAGSFGFVTMLTYLPGYLTAAGGWSSGAAGAAMLLLTAPMLVLPLVTAKLVARGVPATRIIRLSVVLLVVGAVGLQLFRPGIDLGLVALPMLITGAGFALAAGLVDGQALALVAPERAGMAAGLLNTLRLGSEAVAVAVYGSLLATVISGRTRDGIAEFADAGDPATVAGTVASGNISGPVGHVAEARRGSLTDLLVHAYDGAFHTVLWVLGGICLVLLVLIVALLRGRKAEQTAAG</sequence>
<dbReference type="EMBL" id="JXZB01000001">
    <property type="protein sequence ID" value="KIQ67322.1"/>
    <property type="molecule type" value="Genomic_DNA"/>
</dbReference>